<feature type="transmembrane region" description="Helical" evidence="9">
    <location>
        <begin position="277"/>
        <end position="297"/>
    </location>
</feature>
<comment type="caution">
    <text evidence="12">The sequence shown here is derived from an EMBL/GenBank/DDBJ whole genome shotgun (WGS) entry which is preliminary data.</text>
</comment>
<keyword evidence="2 12" id="KW-0436">Ligase</keyword>
<dbReference type="Pfam" id="PF00133">
    <property type="entry name" value="tRNA-synt_1"/>
    <property type="match status" value="1"/>
</dbReference>
<dbReference type="EC" id="6.1.1.9" evidence="1"/>
<feature type="domain" description="Aminoacyl-tRNA synthetase class Ia" evidence="10">
    <location>
        <begin position="140"/>
        <end position="181"/>
    </location>
</feature>
<evidence type="ECO:0000313" key="13">
    <source>
        <dbReference type="Proteomes" id="UP000288805"/>
    </source>
</evidence>
<dbReference type="GO" id="GO:0004832">
    <property type="term" value="F:valine-tRNA ligase activity"/>
    <property type="evidence" value="ECO:0007669"/>
    <property type="project" value="UniProtKB-EC"/>
</dbReference>
<keyword evidence="5" id="KW-0648">Protein biosynthesis</keyword>
<dbReference type="PANTHER" id="PTHR11946:SF93">
    <property type="entry name" value="VALINE--TRNA LIGASE, CHLOROPLASTIC_MITOCHONDRIAL 2"/>
    <property type="match status" value="1"/>
</dbReference>
<evidence type="ECO:0000313" key="12">
    <source>
        <dbReference type="EMBL" id="RVW66900.1"/>
    </source>
</evidence>
<proteinExistence type="predicted"/>
<evidence type="ECO:0000256" key="8">
    <source>
        <dbReference type="ARBA" id="ARBA00047552"/>
    </source>
</evidence>
<keyword evidence="9" id="KW-0812">Transmembrane</keyword>
<reference evidence="12 13" key="1">
    <citation type="journal article" date="2018" name="PLoS Genet.">
        <title>Population sequencing reveals clonal diversity and ancestral inbreeding in the grapevine cultivar Chardonnay.</title>
        <authorList>
            <person name="Roach M.J."/>
            <person name="Johnson D.L."/>
            <person name="Bohlmann J."/>
            <person name="van Vuuren H.J."/>
            <person name="Jones S.J."/>
            <person name="Pretorius I.S."/>
            <person name="Schmidt S.A."/>
            <person name="Borneman A.R."/>
        </authorList>
    </citation>
    <scope>NUCLEOTIDE SEQUENCE [LARGE SCALE GENOMIC DNA]</scope>
    <source>
        <strain evidence="13">cv. Chardonnay</strain>
        <tissue evidence="12">Leaf</tissue>
    </source>
</reference>
<gene>
    <name evidence="12" type="primary">EMB2247_12</name>
    <name evidence="12" type="ORF">CK203_064097</name>
</gene>
<name>A0A438G3W9_VITVI</name>
<dbReference type="InterPro" id="IPR013155">
    <property type="entry name" value="M/V/L/I-tRNA-synth_anticd-bd"/>
</dbReference>
<keyword evidence="3" id="KW-0547">Nucleotide-binding</keyword>
<evidence type="ECO:0000256" key="7">
    <source>
        <dbReference type="ARBA" id="ARBA00029936"/>
    </source>
</evidence>
<evidence type="ECO:0000256" key="6">
    <source>
        <dbReference type="ARBA" id="ARBA00023146"/>
    </source>
</evidence>
<dbReference type="Pfam" id="PF08264">
    <property type="entry name" value="Anticodon_1"/>
    <property type="match status" value="1"/>
</dbReference>
<keyword evidence="9" id="KW-0472">Membrane</keyword>
<comment type="catalytic activity">
    <reaction evidence="8">
        <text>tRNA(Val) + L-valine + ATP = L-valyl-tRNA(Val) + AMP + diphosphate</text>
        <dbReference type="Rhea" id="RHEA:10704"/>
        <dbReference type="Rhea" id="RHEA-COMP:9672"/>
        <dbReference type="Rhea" id="RHEA-COMP:9708"/>
        <dbReference type="ChEBI" id="CHEBI:30616"/>
        <dbReference type="ChEBI" id="CHEBI:33019"/>
        <dbReference type="ChEBI" id="CHEBI:57762"/>
        <dbReference type="ChEBI" id="CHEBI:78442"/>
        <dbReference type="ChEBI" id="CHEBI:78537"/>
        <dbReference type="ChEBI" id="CHEBI:456215"/>
        <dbReference type="EC" id="6.1.1.9"/>
    </reaction>
</comment>
<dbReference type="Proteomes" id="UP000288805">
    <property type="component" value="Unassembled WGS sequence"/>
</dbReference>
<evidence type="ECO:0000256" key="5">
    <source>
        <dbReference type="ARBA" id="ARBA00022917"/>
    </source>
</evidence>
<dbReference type="EMBL" id="QGNW01000616">
    <property type="protein sequence ID" value="RVW66900.1"/>
    <property type="molecule type" value="Genomic_DNA"/>
</dbReference>
<sequence>MVMMGIEFTGAVPFSYVYLHGLIRDSQCSRGIRDDVHDNCRLWSSFHLTEHHAIGLLFGLCGSVPFWGIVPGRRRALCAPKPHLLQQASPRIRQGTDISHRTALRLGAPERTFHNYGLVNGESYLGSELGISSVSEIFMGRKMSKTLGNVIDPIDTIKEFGTDALRFTLALGTAGQDLNLSTERLTSNKAFTNKLWNAGKFVLQNLPSQSDISAWETILACKFDKEEALLRLPLPECWVVSKLHCLIDMVTTSYDKYFFGDVGRETYDFFWGDFADWYVCLIFLLFCAWNFVLSLSINI</sequence>
<feature type="domain" description="Methionyl/Valyl/Leucyl/Isoleucyl-tRNA synthetase anticodon-binding" evidence="11">
    <location>
        <begin position="238"/>
        <end position="279"/>
    </location>
</feature>
<dbReference type="GO" id="GO:0005524">
    <property type="term" value="F:ATP binding"/>
    <property type="evidence" value="ECO:0007669"/>
    <property type="project" value="UniProtKB-KW"/>
</dbReference>
<keyword evidence="6" id="KW-0030">Aminoacyl-tRNA synthetase</keyword>
<evidence type="ECO:0000256" key="2">
    <source>
        <dbReference type="ARBA" id="ARBA00022598"/>
    </source>
</evidence>
<evidence type="ECO:0000256" key="9">
    <source>
        <dbReference type="SAM" id="Phobius"/>
    </source>
</evidence>
<keyword evidence="9" id="KW-1133">Transmembrane helix</keyword>
<evidence type="ECO:0000256" key="1">
    <source>
        <dbReference type="ARBA" id="ARBA00013169"/>
    </source>
</evidence>
<dbReference type="SUPFAM" id="SSF47323">
    <property type="entry name" value="Anticodon-binding domain of a subclass of class I aminoacyl-tRNA synthetases"/>
    <property type="match status" value="1"/>
</dbReference>
<dbReference type="GO" id="GO:0006438">
    <property type="term" value="P:valyl-tRNA aminoacylation"/>
    <property type="evidence" value="ECO:0007669"/>
    <property type="project" value="InterPro"/>
</dbReference>
<dbReference type="InterPro" id="IPR002303">
    <property type="entry name" value="Valyl-tRNA_ligase"/>
</dbReference>
<dbReference type="InterPro" id="IPR009080">
    <property type="entry name" value="tRNAsynth_Ia_anticodon-bd"/>
</dbReference>
<organism evidence="12 13">
    <name type="scientific">Vitis vinifera</name>
    <name type="common">Grape</name>
    <dbReference type="NCBI Taxonomy" id="29760"/>
    <lineage>
        <taxon>Eukaryota</taxon>
        <taxon>Viridiplantae</taxon>
        <taxon>Streptophyta</taxon>
        <taxon>Embryophyta</taxon>
        <taxon>Tracheophyta</taxon>
        <taxon>Spermatophyta</taxon>
        <taxon>Magnoliopsida</taxon>
        <taxon>eudicotyledons</taxon>
        <taxon>Gunneridae</taxon>
        <taxon>Pentapetalae</taxon>
        <taxon>rosids</taxon>
        <taxon>Vitales</taxon>
        <taxon>Vitaceae</taxon>
        <taxon>Viteae</taxon>
        <taxon>Vitis</taxon>
    </lineage>
</organism>
<dbReference type="AlphaFoldDB" id="A0A438G3W9"/>
<dbReference type="SUPFAM" id="SSF52374">
    <property type="entry name" value="Nucleotidylyl transferase"/>
    <property type="match status" value="1"/>
</dbReference>
<evidence type="ECO:0000259" key="10">
    <source>
        <dbReference type="Pfam" id="PF00133"/>
    </source>
</evidence>
<evidence type="ECO:0000256" key="4">
    <source>
        <dbReference type="ARBA" id="ARBA00022840"/>
    </source>
</evidence>
<dbReference type="PANTHER" id="PTHR11946">
    <property type="entry name" value="VALYL-TRNA SYNTHETASES"/>
    <property type="match status" value="1"/>
</dbReference>
<protein>
    <recommendedName>
        <fullName evidence="1">valine--tRNA ligase</fullName>
        <ecNumber evidence="1">6.1.1.9</ecNumber>
    </recommendedName>
    <alternativeName>
        <fullName evidence="7">Valyl-tRNA synthetase</fullName>
    </alternativeName>
</protein>
<keyword evidence="4" id="KW-0067">ATP-binding</keyword>
<dbReference type="Gene3D" id="1.10.730.10">
    <property type="entry name" value="Isoleucyl-tRNA Synthetase, Domain 1"/>
    <property type="match status" value="1"/>
</dbReference>
<accession>A0A438G3W9</accession>
<evidence type="ECO:0000259" key="11">
    <source>
        <dbReference type="Pfam" id="PF08264"/>
    </source>
</evidence>
<dbReference type="InterPro" id="IPR002300">
    <property type="entry name" value="aa-tRNA-synth_Ia"/>
</dbReference>
<evidence type="ECO:0000256" key="3">
    <source>
        <dbReference type="ARBA" id="ARBA00022741"/>
    </source>
</evidence>